<keyword evidence="6" id="KW-1185">Reference proteome</keyword>
<feature type="chain" id="PRO_5036327887" evidence="3">
    <location>
        <begin position="20"/>
        <end position="418"/>
    </location>
</feature>
<organism evidence="4 6">
    <name type="scientific">Testicularia cyperi</name>
    <dbReference type="NCBI Taxonomy" id="1882483"/>
    <lineage>
        <taxon>Eukaryota</taxon>
        <taxon>Fungi</taxon>
        <taxon>Dikarya</taxon>
        <taxon>Basidiomycota</taxon>
        <taxon>Ustilaginomycotina</taxon>
        <taxon>Ustilaginomycetes</taxon>
        <taxon>Ustilaginales</taxon>
        <taxon>Anthracoideaceae</taxon>
        <taxon>Testicularia</taxon>
    </lineage>
</organism>
<sequence>MRLVALVAASYLFISFAAALPFQDAGLKTDFERTSRRRLDKKDDGKPKIQPRRIEELTESLMMRARLMEKQLAELESLIPGYNAKAAARHFEPAGINKYGIARRPGVDFKDEFGTLTPKFKVLTGGLDKRPLKEEAEGLPVPTDRLLQLKLDAKLHSDADTLPPPSNLAASVSSSPAAAAAEVKPKLKTQTETKTETETETKLGYLSDPKNRGKIVAASAVSLVATLLVSNQIRTNVETQNQLDEASRKMQEQQAAAVRTGLADSSAMNTAATTNNASPLPLGQGVGLRQRSFRIQQKRSVIPHNHNHDHDHVTDLANSSRIEATSVSASGEENHVLNKRFNGRVLATGLIGTALLWTAYKAGKSLHDQHTLDSETRDRIAYYRSRPPAQQYNNFLPSWPYPVYGNFKWSDPPQPQTK</sequence>
<feature type="region of interest" description="Disordered" evidence="2">
    <location>
        <begin position="157"/>
        <end position="205"/>
    </location>
</feature>
<gene>
    <name evidence="5" type="ORF">BCV70DRAFT_219598</name>
    <name evidence="4" type="ORF">BCV70DRAFT_81968</name>
</gene>
<protein>
    <submittedName>
        <fullName evidence="4">Uncharacterized protein</fullName>
    </submittedName>
</protein>
<evidence type="ECO:0000256" key="3">
    <source>
        <dbReference type="SAM" id="SignalP"/>
    </source>
</evidence>
<evidence type="ECO:0000313" key="6">
    <source>
        <dbReference type="Proteomes" id="UP000246740"/>
    </source>
</evidence>
<proteinExistence type="predicted"/>
<dbReference type="EMBL" id="KZ819221">
    <property type="protein sequence ID" value="PWY97089.1"/>
    <property type="molecule type" value="Genomic_DNA"/>
</dbReference>
<accession>A0A317XFA7</accession>
<dbReference type="EMBL" id="KZ819212">
    <property type="protein sequence ID" value="PWY97293.1"/>
    <property type="molecule type" value="Genomic_DNA"/>
</dbReference>
<feature type="compositionally biased region" description="Low complexity" evidence="2">
    <location>
        <begin position="167"/>
        <end position="181"/>
    </location>
</feature>
<name>A0A317XFA7_9BASI</name>
<dbReference type="Proteomes" id="UP000246740">
    <property type="component" value="Unassembled WGS sequence"/>
</dbReference>
<feature type="signal peptide" evidence="3">
    <location>
        <begin position="1"/>
        <end position="19"/>
    </location>
</feature>
<evidence type="ECO:0000256" key="1">
    <source>
        <dbReference type="SAM" id="Coils"/>
    </source>
</evidence>
<feature type="compositionally biased region" description="Basic and acidic residues" evidence="2">
    <location>
        <begin position="183"/>
        <end position="201"/>
    </location>
</feature>
<keyword evidence="1" id="KW-0175">Coiled coil</keyword>
<dbReference type="InParanoid" id="A0A317XFA7"/>
<dbReference type="AlphaFoldDB" id="A0A317XFA7"/>
<reference evidence="4 6" key="1">
    <citation type="journal article" date="2018" name="Mol. Biol. Evol.">
        <title>Broad Genomic Sampling Reveals a Smut Pathogenic Ancestry of the Fungal Clade Ustilaginomycotina.</title>
        <authorList>
            <person name="Kijpornyongpan T."/>
            <person name="Mondo S.J."/>
            <person name="Barry K."/>
            <person name="Sandor L."/>
            <person name="Lee J."/>
            <person name="Lipzen A."/>
            <person name="Pangilinan J."/>
            <person name="LaButti K."/>
            <person name="Hainaut M."/>
            <person name="Henrissat B."/>
            <person name="Grigoriev I.V."/>
            <person name="Spatafora J.W."/>
            <person name="Aime M.C."/>
        </authorList>
    </citation>
    <scope>NUCLEOTIDE SEQUENCE [LARGE SCALE GENOMIC DNA]</scope>
    <source>
        <strain evidence="4 6">MCA 3645</strain>
    </source>
</reference>
<feature type="coiled-coil region" evidence="1">
    <location>
        <begin position="229"/>
        <end position="256"/>
    </location>
</feature>
<evidence type="ECO:0000256" key="2">
    <source>
        <dbReference type="SAM" id="MobiDB-lite"/>
    </source>
</evidence>
<evidence type="ECO:0000313" key="4">
    <source>
        <dbReference type="EMBL" id="PWY97089.1"/>
    </source>
</evidence>
<keyword evidence="3" id="KW-0732">Signal</keyword>
<evidence type="ECO:0000313" key="5">
    <source>
        <dbReference type="EMBL" id="PWY97293.1"/>
    </source>
</evidence>